<dbReference type="Proteomes" id="UP001651158">
    <property type="component" value="Unassembled WGS sequence"/>
</dbReference>
<evidence type="ECO:0000313" key="2">
    <source>
        <dbReference type="EMBL" id="KAL5102622.1"/>
    </source>
</evidence>
<comment type="caution">
    <text evidence="2">The sequence shown here is derived from an EMBL/GenBank/DDBJ whole genome shotgun (WGS) entry which is preliminary data.</text>
</comment>
<keyword evidence="3" id="KW-1185">Reference proteome</keyword>
<evidence type="ECO:0000256" key="1">
    <source>
        <dbReference type="SAM" id="MobiDB-lite"/>
    </source>
</evidence>
<gene>
    <name evidence="2" type="ORF">TcWFU_008726</name>
</gene>
<accession>A0ABR4PZ97</accession>
<feature type="compositionally biased region" description="Low complexity" evidence="1">
    <location>
        <begin position="64"/>
        <end position="77"/>
    </location>
</feature>
<protein>
    <submittedName>
        <fullName evidence="2">Uncharacterized protein</fullName>
    </submittedName>
</protein>
<evidence type="ECO:0000313" key="3">
    <source>
        <dbReference type="Proteomes" id="UP001651158"/>
    </source>
</evidence>
<dbReference type="EMBL" id="JAKROA010000049">
    <property type="protein sequence ID" value="KAL5102622.1"/>
    <property type="molecule type" value="Genomic_DNA"/>
</dbReference>
<name>A0ABR4PZ97_9CEST</name>
<organism evidence="2 3">
    <name type="scientific">Taenia crassiceps</name>
    <dbReference type="NCBI Taxonomy" id="6207"/>
    <lineage>
        <taxon>Eukaryota</taxon>
        <taxon>Metazoa</taxon>
        <taxon>Spiralia</taxon>
        <taxon>Lophotrochozoa</taxon>
        <taxon>Platyhelminthes</taxon>
        <taxon>Cestoda</taxon>
        <taxon>Eucestoda</taxon>
        <taxon>Cyclophyllidea</taxon>
        <taxon>Taeniidae</taxon>
        <taxon>Taenia</taxon>
    </lineage>
</organism>
<sequence length="155" mass="16427">MPEVDVLRRRQGDEVELLEAEVIDPEDEVKFLAETRVNEGEPSASDSRNGAKHQRVATAQGLVSLPSPKSSKGLPLSESAGKITTATYADLHSGAGRGAISRSGSTQPNELSLTDCAFVSYVLRSIPRAIVSVTQKREGVTCPPPRVDAIPGGSF</sequence>
<proteinExistence type="predicted"/>
<feature type="region of interest" description="Disordered" evidence="1">
    <location>
        <begin position="36"/>
        <end position="77"/>
    </location>
</feature>
<reference evidence="2 3" key="1">
    <citation type="journal article" date="2022" name="Front. Cell. Infect. Microbiol.">
        <title>The Genomes of Two Strains of Taenia crassiceps the Animal Model for the Study of Human Cysticercosis.</title>
        <authorList>
            <person name="Bobes R.J."/>
            <person name="Estrada K."/>
            <person name="Rios-Valencia D.G."/>
            <person name="Calderon-Gallegos A."/>
            <person name="de la Torre P."/>
            <person name="Carrero J.C."/>
            <person name="Sanchez-Flores A."/>
            <person name="Laclette J.P."/>
        </authorList>
    </citation>
    <scope>NUCLEOTIDE SEQUENCE [LARGE SCALE GENOMIC DNA]</scope>
    <source>
        <strain evidence="2">WFUcys</strain>
    </source>
</reference>